<comment type="caution">
    <text evidence="3">The sequence shown here is derived from an EMBL/GenBank/DDBJ whole genome shotgun (WGS) entry which is preliminary data.</text>
</comment>
<organism evidence="3 4">
    <name type="scientific">Ellagibacter isourolithinifaciens</name>
    <dbReference type="NCBI Taxonomy" id="2137581"/>
    <lineage>
        <taxon>Bacteria</taxon>
        <taxon>Bacillati</taxon>
        <taxon>Actinomycetota</taxon>
        <taxon>Coriobacteriia</taxon>
        <taxon>Eggerthellales</taxon>
        <taxon>Eggerthellaceae</taxon>
        <taxon>Ellagibacter</taxon>
    </lineage>
</organism>
<feature type="domain" description="SLH" evidence="2">
    <location>
        <begin position="926"/>
        <end position="986"/>
    </location>
</feature>
<dbReference type="PROSITE" id="PS51272">
    <property type="entry name" value="SLH"/>
    <property type="match status" value="3"/>
</dbReference>
<reference evidence="3 4" key="1">
    <citation type="submission" date="2019-09" db="EMBL/GenBank/DDBJ databases">
        <title>Whole genome shotgun sequencing (WGS) of Ellagibacter isourolithinifaciens DSM 104140(T) and Adlercreutzia muris DSM 29508(T).</title>
        <authorList>
            <person name="Stoll D.A."/>
            <person name="Danylec N."/>
            <person name="Huch M."/>
        </authorList>
    </citation>
    <scope>NUCLEOTIDE SEQUENCE [LARGE SCALE GENOMIC DNA]</scope>
    <source>
        <strain evidence="3 4">DSM 104140</strain>
    </source>
</reference>
<dbReference type="RefSeq" id="WP_158048814.1">
    <property type="nucleotide sequence ID" value="NZ_WAJR01000003.1"/>
</dbReference>
<accession>A0A6N6NN78</accession>
<gene>
    <name evidence="3" type="ORF">F8C90_02165</name>
</gene>
<proteinExistence type="predicted"/>
<name>A0A6N6NN78_9ACTN</name>
<evidence type="ECO:0000313" key="4">
    <source>
        <dbReference type="Proteomes" id="UP000468668"/>
    </source>
</evidence>
<evidence type="ECO:0000256" key="1">
    <source>
        <dbReference type="SAM" id="MobiDB-lite"/>
    </source>
</evidence>
<sequence>MEKQKAQTIKPWEAAARAGVATVLAAGMAGTPVVALADGEAQDDGGIQSLSTNDGYYYIDDSSYGLSYYLGQAASNGYTKVHVGTSFSDSGTVTIPSSLAEIAGYSEGFFSQGPKVVSIGYAGALSFVIPSGSDVSIDRVNFYAKSDDGGATVTVDAGAKVKFSNCSFSKTPVVNGEAIFEDCTFATGKIENNGTATYTGSTQEPENVSKPADTYQSLSFVFAGDKAFAPAVEGSSVDQNLAFSVAGTKAADAKFSAAVVDAEGKDVAGLSATVESGQVSLSGTAPAAGSYQVKLTAEATKDDGSTDSIAEMLSFEVQQQIQVRLSGKLQCFVVDGTSMMSLDHDGIALASAGGGASGGSSSSENNRLDVEVKEGEGEWTAWNDWAKNDGERQDKVSVSFSPEGSGMAAKVTMGSVFITGTPAKSGTYQVVATVTSGARTEQSNAVEMRIYDNDKTLAERIADLPEGTTSWDMEPYTIAETGNATVPTTLADIYGSHESGTYGTIGKGENGNFGTETLTIPAGADVTLHNMKVLSSVKIVVEKGAKLTLDDSVAYGTVEVNGGTVSAKNSSSFVGQIVLNDGSTLKDATIVSHANFLSDGNYQVKAPEAPVLVNGNVTFEGANAITGCGITSGSDAQSALVVGKGATVTIPAGSSLVAKGGSVDTTGGNGGAGVKLDGGSIVGEGSLTATGGSVGLGLGNGGAGIGGQGKVGVATVVATGGNIPAAGEGSIGGPSKYKAGDGVAADVAVSQKSDITVAGGQGATPGSSEVAKTYDPDAEGSDPAPSIEKRFRDVDPNAWYAPGVKKVADAGLMRGYSEASLFGVGASLTRSELAMVLWRYSDPAAEGSYDASAAKNETSLPDVRDGVWYTGAVNWAVANGVMNGYADETGARTAFGPDDAVTMEQLLQILANLKGASNADEAALSFLIDAESISPWARSAAAWAIQQGVVSGYELPDGTHQLVPGERIARERVAVVLSNALERGIL</sequence>
<dbReference type="EMBL" id="WAJR01000003">
    <property type="protein sequence ID" value="KAB1642006.1"/>
    <property type="molecule type" value="Genomic_DNA"/>
</dbReference>
<dbReference type="GeneID" id="98657204"/>
<dbReference type="OrthoDB" id="9801455at2"/>
<protein>
    <submittedName>
        <fullName evidence="3">S-layer homology domain-containing protein</fullName>
    </submittedName>
</protein>
<keyword evidence="4" id="KW-1185">Reference proteome</keyword>
<dbReference type="Proteomes" id="UP000468668">
    <property type="component" value="Unassembled WGS sequence"/>
</dbReference>
<dbReference type="AlphaFoldDB" id="A0A6N6NN78"/>
<dbReference type="Pfam" id="PF00395">
    <property type="entry name" value="SLH"/>
    <property type="match status" value="3"/>
</dbReference>
<evidence type="ECO:0000259" key="2">
    <source>
        <dbReference type="PROSITE" id="PS51272"/>
    </source>
</evidence>
<feature type="domain" description="SLH" evidence="2">
    <location>
        <begin position="787"/>
        <end position="851"/>
    </location>
</feature>
<dbReference type="InterPro" id="IPR001119">
    <property type="entry name" value="SLH_dom"/>
</dbReference>
<evidence type="ECO:0000313" key="3">
    <source>
        <dbReference type="EMBL" id="KAB1642006.1"/>
    </source>
</evidence>
<feature type="domain" description="SLH" evidence="2">
    <location>
        <begin position="856"/>
        <end position="924"/>
    </location>
</feature>
<feature type="region of interest" description="Disordered" evidence="1">
    <location>
        <begin position="756"/>
        <end position="787"/>
    </location>
</feature>